<evidence type="ECO:0000256" key="1">
    <source>
        <dbReference type="SAM" id="Phobius"/>
    </source>
</evidence>
<reference evidence="2 3" key="1">
    <citation type="submission" date="2024-03" db="EMBL/GenBank/DDBJ databases">
        <title>Human intestinal bacterial collection.</title>
        <authorList>
            <person name="Pauvert C."/>
            <person name="Hitch T.C.A."/>
            <person name="Clavel T."/>
        </authorList>
    </citation>
    <scope>NUCLEOTIDE SEQUENCE [LARGE SCALE GENOMIC DNA]</scope>
    <source>
        <strain evidence="2 3">CLA-SR-H024</strain>
    </source>
</reference>
<evidence type="ECO:0000313" key="2">
    <source>
        <dbReference type="EMBL" id="MEQ2467331.1"/>
    </source>
</evidence>
<accession>A0ABV1F3Q4</accession>
<feature type="transmembrane region" description="Helical" evidence="1">
    <location>
        <begin position="38"/>
        <end position="60"/>
    </location>
</feature>
<protein>
    <submittedName>
        <fullName evidence="2">Uncharacterized protein</fullName>
    </submittedName>
</protein>
<evidence type="ECO:0000313" key="3">
    <source>
        <dbReference type="Proteomes" id="UP001465426"/>
    </source>
</evidence>
<keyword evidence="1" id="KW-0472">Membrane</keyword>
<keyword evidence="1" id="KW-1133">Transmembrane helix</keyword>
<dbReference type="RefSeq" id="WP_048718548.1">
    <property type="nucleotide sequence ID" value="NZ_JBBMFN010000048.1"/>
</dbReference>
<dbReference type="EMBL" id="JBBMFN010000048">
    <property type="protein sequence ID" value="MEQ2467331.1"/>
    <property type="molecule type" value="Genomic_DNA"/>
</dbReference>
<keyword evidence="1" id="KW-0812">Transmembrane</keyword>
<organism evidence="2 3">
    <name type="scientific">Niallia hominis</name>
    <dbReference type="NCBI Taxonomy" id="3133173"/>
    <lineage>
        <taxon>Bacteria</taxon>
        <taxon>Bacillati</taxon>
        <taxon>Bacillota</taxon>
        <taxon>Bacilli</taxon>
        <taxon>Bacillales</taxon>
        <taxon>Bacillaceae</taxon>
        <taxon>Niallia</taxon>
    </lineage>
</organism>
<name>A0ABV1F3Q4_9BACI</name>
<gene>
    <name evidence="2" type="ORF">WMO63_16875</name>
</gene>
<comment type="caution">
    <text evidence="2">The sequence shown here is derived from an EMBL/GenBank/DDBJ whole genome shotgun (WGS) entry which is preliminary data.</text>
</comment>
<proteinExistence type="predicted"/>
<sequence length="210" mass="24159">MKEKVKKTLLEIAEQNSFPSKINIQSIIENKKKKRKRLGYILSPLVLCLVFFSFIGINYINNNSTKSENLVGNTISYSYAFNPEDKRELVGFSQNVFIGKVISEEGSEIIDLLPETQFNVKVIKNIKGTLKQEIIVNQQGGYMEEELVLVEGDNLLEEGKEYLFVTKYNEEKKFHTLVPIYGDILIKSEQEKAELIKQFNESLKNEIPLE</sequence>
<dbReference type="Proteomes" id="UP001465426">
    <property type="component" value="Unassembled WGS sequence"/>
</dbReference>
<keyword evidence="3" id="KW-1185">Reference proteome</keyword>